<dbReference type="Proteomes" id="UP000252255">
    <property type="component" value="Unassembled WGS sequence"/>
</dbReference>
<dbReference type="Pfam" id="PF11563">
    <property type="entry name" value="Protoglobin"/>
    <property type="match status" value="1"/>
</dbReference>
<dbReference type="GO" id="GO:0006935">
    <property type="term" value="P:chemotaxis"/>
    <property type="evidence" value="ECO:0007669"/>
    <property type="project" value="InterPro"/>
</dbReference>
<dbReference type="InterPro" id="IPR004089">
    <property type="entry name" value="MCPsignal_dom"/>
</dbReference>
<dbReference type="GO" id="GO:0020037">
    <property type="term" value="F:heme binding"/>
    <property type="evidence" value="ECO:0007669"/>
    <property type="project" value="InterPro"/>
</dbReference>
<dbReference type="PRINTS" id="PR00260">
    <property type="entry name" value="CHEMTRNSDUCR"/>
</dbReference>
<dbReference type="Gene3D" id="1.10.490.10">
    <property type="entry name" value="Globins"/>
    <property type="match status" value="1"/>
</dbReference>
<evidence type="ECO:0000256" key="3">
    <source>
        <dbReference type="PROSITE-ProRule" id="PRU00284"/>
    </source>
</evidence>
<gene>
    <name evidence="5" type="ORF">TH30_22125</name>
</gene>
<dbReference type="SUPFAM" id="SSF58104">
    <property type="entry name" value="Methyl-accepting chemotaxis protein (MCP) signaling domain"/>
    <property type="match status" value="1"/>
</dbReference>
<dbReference type="InterPro" id="IPR039379">
    <property type="entry name" value="Protoglobin_sensor_dom"/>
</dbReference>
<dbReference type="EMBL" id="JPWI01000022">
    <property type="protein sequence ID" value="RCK41422.1"/>
    <property type="molecule type" value="Genomic_DNA"/>
</dbReference>
<dbReference type="InterPro" id="IPR009050">
    <property type="entry name" value="Globin-like_sf"/>
</dbReference>
<proteinExistence type="inferred from homology"/>
<dbReference type="GO" id="GO:0019825">
    <property type="term" value="F:oxygen binding"/>
    <property type="evidence" value="ECO:0007669"/>
    <property type="project" value="InterPro"/>
</dbReference>
<evidence type="ECO:0000256" key="2">
    <source>
        <dbReference type="ARBA" id="ARBA00029447"/>
    </source>
</evidence>
<comment type="similarity">
    <text evidence="2">Belongs to the methyl-accepting chemotaxis (MCP) protein family.</text>
</comment>
<name>A0A367WLU6_9PROT</name>
<dbReference type="GO" id="GO:0007165">
    <property type="term" value="P:signal transduction"/>
    <property type="evidence" value="ECO:0007669"/>
    <property type="project" value="UniProtKB-KW"/>
</dbReference>
<dbReference type="InterPro" id="IPR044398">
    <property type="entry name" value="Globin-sensor_dom"/>
</dbReference>
<feature type="domain" description="Methyl-accepting transducer" evidence="4">
    <location>
        <begin position="170"/>
        <end position="420"/>
    </location>
</feature>
<evidence type="ECO:0000313" key="6">
    <source>
        <dbReference type="Proteomes" id="UP000252255"/>
    </source>
</evidence>
<sequence length="441" mass="47686">MHSEIRRRLEFIGFDDAKAKQLRRAWPVIEKSLPPILDEFYRRVMARPELAQIVGSQSNVTRLKEAQSKHWAKLFDGTFDDSFYEDVRRIGKAHERIGLTPESYMSAYNFMLGEISALLFRHFHRDSQVSLMVVASINAILIDVEMAITVYYEETQITYNNKLQAMSREFEETIGTVVSAVSASAEDMTSASNTLISSMTETQDEVQKALSAAELSADNATTVAGAAEQLDGSIREISSQVSRASTISNEVEESVRRTSDTIETLNTAADQIGTVVDLIDKIASQTNLLALNATIEAARAGEAGKGFAVVASEVKNLANQTAKATGDITEQINAVQQSTSAAVSAIQTVAGQISNIVDSVTAISAAVEQQAAATTEISGNINAVSSANQDVNFSLGTVSDTATKTSSVASQVFEVSKTLKQNSERLRTDVDTFVTRLTAQS</sequence>
<organism evidence="5 6">
    <name type="scientific">Thalassospira profundimaris</name>
    <dbReference type="NCBI Taxonomy" id="502049"/>
    <lineage>
        <taxon>Bacteria</taxon>
        <taxon>Pseudomonadati</taxon>
        <taxon>Pseudomonadota</taxon>
        <taxon>Alphaproteobacteria</taxon>
        <taxon>Rhodospirillales</taxon>
        <taxon>Thalassospiraceae</taxon>
        <taxon>Thalassospira</taxon>
    </lineage>
</organism>
<reference evidence="5 6" key="1">
    <citation type="submission" date="2014-07" db="EMBL/GenBank/DDBJ databases">
        <title>Draft genome sequence of Thalassospira profundimaris PR54-5.</title>
        <authorList>
            <person name="Lai Q."/>
            <person name="Shao Z."/>
        </authorList>
    </citation>
    <scope>NUCLEOTIDE SEQUENCE [LARGE SCALE GENOMIC DNA]</scope>
    <source>
        <strain evidence="5 6">PR54-5</strain>
    </source>
</reference>
<dbReference type="CDD" id="cd01068">
    <property type="entry name" value="globin_sensor"/>
    <property type="match status" value="1"/>
</dbReference>
<comment type="caution">
    <text evidence="5">The sequence shown here is derived from an EMBL/GenBank/DDBJ whole genome shotgun (WGS) entry which is preliminary data.</text>
</comment>
<dbReference type="GO" id="GO:0016020">
    <property type="term" value="C:membrane"/>
    <property type="evidence" value="ECO:0007669"/>
    <property type="project" value="InterPro"/>
</dbReference>
<dbReference type="GO" id="GO:0004888">
    <property type="term" value="F:transmembrane signaling receptor activity"/>
    <property type="evidence" value="ECO:0007669"/>
    <property type="project" value="InterPro"/>
</dbReference>
<dbReference type="SUPFAM" id="SSF46458">
    <property type="entry name" value="Globin-like"/>
    <property type="match status" value="1"/>
</dbReference>
<dbReference type="RefSeq" id="WP_181850426.1">
    <property type="nucleotide sequence ID" value="NZ_JPWI01000022.1"/>
</dbReference>
<evidence type="ECO:0000259" key="4">
    <source>
        <dbReference type="PROSITE" id="PS50111"/>
    </source>
</evidence>
<dbReference type="AlphaFoldDB" id="A0A367WLU6"/>
<protein>
    <submittedName>
        <fullName evidence="5">Chemotaxis protein</fullName>
    </submittedName>
</protein>
<dbReference type="Pfam" id="PF00015">
    <property type="entry name" value="MCPsignal"/>
    <property type="match status" value="1"/>
</dbReference>
<evidence type="ECO:0000256" key="1">
    <source>
        <dbReference type="ARBA" id="ARBA00023224"/>
    </source>
</evidence>
<evidence type="ECO:0000313" key="5">
    <source>
        <dbReference type="EMBL" id="RCK41422.1"/>
    </source>
</evidence>
<accession>A0A367WLU6</accession>
<dbReference type="PANTHER" id="PTHR32089">
    <property type="entry name" value="METHYL-ACCEPTING CHEMOTAXIS PROTEIN MCPB"/>
    <property type="match status" value="1"/>
</dbReference>
<dbReference type="InterPro" id="IPR012292">
    <property type="entry name" value="Globin/Proto"/>
</dbReference>
<dbReference type="InterPro" id="IPR004090">
    <property type="entry name" value="Chemotax_Me-accpt_rcpt"/>
</dbReference>
<dbReference type="PANTHER" id="PTHR32089:SF112">
    <property type="entry name" value="LYSOZYME-LIKE PROTEIN-RELATED"/>
    <property type="match status" value="1"/>
</dbReference>
<dbReference type="PROSITE" id="PS50111">
    <property type="entry name" value="CHEMOTAXIS_TRANSDUC_2"/>
    <property type="match status" value="1"/>
</dbReference>
<dbReference type="SMART" id="SM00283">
    <property type="entry name" value="MA"/>
    <property type="match status" value="1"/>
</dbReference>
<keyword evidence="1 3" id="KW-0807">Transducer</keyword>
<dbReference type="Gene3D" id="1.10.287.950">
    <property type="entry name" value="Methyl-accepting chemotaxis protein"/>
    <property type="match status" value="1"/>
</dbReference>